<feature type="domain" description="DUF1308" evidence="3">
    <location>
        <begin position="208"/>
        <end position="368"/>
    </location>
</feature>
<sequence length="370" mass="42796">MHDKHETELQIDEKINLAKNLIEKLENDFNSIDGGNKTKRLIEKELKFLNKLRSNFESEKVTRQLQCTNLNFYEHLVNSLYIYQIENNVSAIGQIQRNSEDKNIRVDIVCDNKQEVLWIKIIARNSNSLIDGVMGRTEYGTKDILEIADDYIKMAQNSKSNFFRQPKVIFDFLNPIDTFLEKKLEEKGVLIGRKYKNQEKQRDHQIILNCDISTMLAYVSELSNGGSHYHFDEKLIQVQADVERKKPIKPILDAIFENKKLIACETAVKSFDEIINLLAGPNEKRRAEEFKKCLVIYSDSDIDSEKVLNIKLTSQIKERSRKIFAFGIVHKAITVTSNVGFIRAARMKNFVIPNATHSARALTELKQKIK</sequence>
<name>A0A9J6BW03_POLVA</name>
<gene>
    <name evidence="5" type="ORF">PVAND_004066</name>
</gene>
<evidence type="ECO:0008006" key="7">
    <source>
        <dbReference type="Google" id="ProtNLM"/>
    </source>
</evidence>
<dbReference type="Pfam" id="PF07000">
    <property type="entry name" value="DUF1308"/>
    <property type="match status" value="1"/>
</dbReference>
<feature type="domain" description="DUF5614" evidence="4">
    <location>
        <begin position="10"/>
        <end position="190"/>
    </location>
</feature>
<protein>
    <recommendedName>
        <fullName evidence="7">DUF1308 domain-containing protein</fullName>
    </recommendedName>
</protein>
<proteinExistence type="inferred from homology"/>
<dbReference type="InterPro" id="IPR041076">
    <property type="entry name" value="DUF5614"/>
</dbReference>
<dbReference type="Pfam" id="PF18474">
    <property type="entry name" value="DUF5614"/>
    <property type="match status" value="1"/>
</dbReference>
<dbReference type="Proteomes" id="UP001107558">
    <property type="component" value="Chromosome 3"/>
</dbReference>
<reference evidence="5" key="1">
    <citation type="submission" date="2021-03" db="EMBL/GenBank/DDBJ databases">
        <title>Chromosome level genome of the anhydrobiotic midge Polypedilum vanderplanki.</title>
        <authorList>
            <person name="Yoshida Y."/>
            <person name="Kikawada T."/>
            <person name="Gusev O."/>
        </authorList>
    </citation>
    <scope>NUCLEOTIDE SEQUENCE</scope>
    <source>
        <strain evidence="5">NIAS01</strain>
        <tissue evidence="5">Whole body or cell culture</tissue>
    </source>
</reference>
<dbReference type="InterPro" id="IPR010733">
    <property type="entry name" value="DUF1308"/>
</dbReference>
<accession>A0A9J6BW03</accession>
<dbReference type="PANTHER" id="PTHR13379:SF0">
    <property type="entry name" value="UPF0415 PROTEIN C7ORF25"/>
    <property type="match status" value="1"/>
</dbReference>
<feature type="coiled-coil region" evidence="2">
    <location>
        <begin position="4"/>
        <end position="59"/>
    </location>
</feature>
<dbReference type="AlphaFoldDB" id="A0A9J6BW03"/>
<dbReference type="PANTHER" id="PTHR13379">
    <property type="entry name" value="UNCHARACTERIZED DUF1308"/>
    <property type="match status" value="1"/>
</dbReference>
<evidence type="ECO:0000259" key="4">
    <source>
        <dbReference type="Pfam" id="PF18474"/>
    </source>
</evidence>
<evidence type="ECO:0000259" key="3">
    <source>
        <dbReference type="Pfam" id="PF07000"/>
    </source>
</evidence>
<dbReference type="EMBL" id="JADBJN010000003">
    <property type="protein sequence ID" value="KAG5674079.1"/>
    <property type="molecule type" value="Genomic_DNA"/>
</dbReference>
<evidence type="ECO:0000313" key="5">
    <source>
        <dbReference type="EMBL" id="KAG5674079.1"/>
    </source>
</evidence>
<evidence type="ECO:0000256" key="1">
    <source>
        <dbReference type="ARBA" id="ARBA00006588"/>
    </source>
</evidence>
<evidence type="ECO:0000313" key="6">
    <source>
        <dbReference type="Proteomes" id="UP001107558"/>
    </source>
</evidence>
<comment type="caution">
    <text evidence="5">The sequence shown here is derived from an EMBL/GenBank/DDBJ whole genome shotgun (WGS) entry which is preliminary data.</text>
</comment>
<organism evidence="5 6">
    <name type="scientific">Polypedilum vanderplanki</name>
    <name type="common">Sleeping chironomid midge</name>
    <dbReference type="NCBI Taxonomy" id="319348"/>
    <lineage>
        <taxon>Eukaryota</taxon>
        <taxon>Metazoa</taxon>
        <taxon>Ecdysozoa</taxon>
        <taxon>Arthropoda</taxon>
        <taxon>Hexapoda</taxon>
        <taxon>Insecta</taxon>
        <taxon>Pterygota</taxon>
        <taxon>Neoptera</taxon>
        <taxon>Endopterygota</taxon>
        <taxon>Diptera</taxon>
        <taxon>Nematocera</taxon>
        <taxon>Chironomoidea</taxon>
        <taxon>Chironomidae</taxon>
        <taxon>Chironominae</taxon>
        <taxon>Polypedilum</taxon>
        <taxon>Polypedilum</taxon>
    </lineage>
</organism>
<comment type="similarity">
    <text evidence="1">Belongs to the UPF0415 family.</text>
</comment>
<keyword evidence="2" id="KW-0175">Coiled coil</keyword>
<dbReference type="OrthoDB" id="441890at2759"/>
<keyword evidence="6" id="KW-1185">Reference proteome</keyword>
<evidence type="ECO:0000256" key="2">
    <source>
        <dbReference type="SAM" id="Coils"/>
    </source>
</evidence>